<dbReference type="HOGENOM" id="CLU_390134_0_0_0"/>
<dbReference type="PaxDb" id="880073-Calab_0037"/>
<evidence type="ECO:0000313" key="5">
    <source>
        <dbReference type="Proteomes" id="UP000183868"/>
    </source>
</evidence>
<keyword evidence="1" id="KW-0732">Signal</keyword>
<accession>H1XX04</accession>
<organism evidence="3 4">
    <name type="scientific">Caldithrix abyssi DSM 13497</name>
    <dbReference type="NCBI Taxonomy" id="880073"/>
    <lineage>
        <taxon>Bacteria</taxon>
        <taxon>Pseudomonadati</taxon>
        <taxon>Calditrichota</taxon>
        <taxon>Calditrichia</taxon>
        <taxon>Calditrichales</taxon>
        <taxon>Calditrichaceae</taxon>
        <taxon>Caldithrix</taxon>
    </lineage>
</organism>
<dbReference type="InParanoid" id="H1XX04"/>
<evidence type="ECO:0000313" key="3">
    <source>
        <dbReference type="EMBL" id="EHO39691.1"/>
    </source>
</evidence>
<dbReference type="EMBL" id="CP018099">
    <property type="protein sequence ID" value="APF19560.1"/>
    <property type="molecule type" value="Genomic_DNA"/>
</dbReference>
<dbReference type="OrthoDB" id="9804605at2"/>
<dbReference type="EMBL" id="CM001402">
    <property type="protein sequence ID" value="EHO39691.1"/>
    <property type="molecule type" value="Genomic_DNA"/>
</dbReference>
<dbReference type="STRING" id="880073.Cabys_2812"/>
<dbReference type="InterPro" id="IPR036116">
    <property type="entry name" value="FN3_sf"/>
</dbReference>
<reference evidence="3 4" key="1">
    <citation type="submission" date="2011-09" db="EMBL/GenBank/DDBJ databases">
        <title>The permanent draft genome of Caldithrix abyssi DSM 13497.</title>
        <authorList>
            <consortium name="US DOE Joint Genome Institute (JGI-PGF)"/>
            <person name="Lucas S."/>
            <person name="Han J."/>
            <person name="Lapidus A."/>
            <person name="Bruce D."/>
            <person name="Goodwin L."/>
            <person name="Pitluck S."/>
            <person name="Peters L."/>
            <person name="Kyrpides N."/>
            <person name="Mavromatis K."/>
            <person name="Ivanova N."/>
            <person name="Mikhailova N."/>
            <person name="Chertkov O."/>
            <person name="Detter J.C."/>
            <person name="Tapia R."/>
            <person name="Han C."/>
            <person name="Land M."/>
            <person name="Hauser L."/>
            <person name="Markowitz V."/>
            <person name="Cheng J.-F."/>
            <person name="Hugenholtz P."/>
            <person name="Woyke T."/>
            <person name="Wu D."/>
            <person name="Spring S."/>
            <person name="Brambilla E."/>
            <person name="Klenk H.-P."/>
            <person name="Eisen J.A."/>
        </authorList>
    </citation>
    <scope>NUCLEOTIDE SEQUENCE [LARGE SCALE GENOMIC DNA]</scope>
    <source>
        <strain evidence="3 4">DSM 13497</strain>
    </source>
</reference>
<dbReference type="SUPFAM" id="SSF49265">
    <property type="entry name" value="Fibronectin type III"/>
    <property type="match status" value="1"/>
</dbReference>
<sequence length="590" mass="66628" precursor="true">MKNIIFCTSVLLMVMAGAGLAQDVNPTIDYKVHNVGAFRQVVTNTGALWRQQSRYPGLIYCEFPLGSSEEHLGEAGFALAAIVKGDTLVTSSDSWDEADEMYPTDAPWDTIWVVKRGQRVDIGDPDDPYWPDYVGISDQDFVCKYSDDFYTKITGHRPMHIECIQRSMVWSFAPFNEFLILQFWITSKVDTLEEAYFAWFCDGNVGERLPGWDFALDDFSWYDETKDVAFAQDAEGGVDGLAYSPIAYKIFPPDNGGQIKTTFLWYSGWGEIASNHQELYRRLSSGEIKRNQVIPVGSQFWLTKGPYTILPGDTLLFTVVQLLGNGVKGIYKNLELAEWLINKNFAVPSPPPNPPLQVKADNHKVILTWKPDAENYHDPNRGDNVEHPFEGYRIYKSPQGYGGPWTLLAQFDKEDNFYGPNTGLKHEFIDEGLLNNFTYYYSVTSFSLPDTVLGITELESSLQENIVEVSPGPAPPETVGKVAVVPNPYLGNEDYTSYNPPWESPPPGRVWMEQDRKVQFINLPQRCTIQIFTLSGELVKVLEHNDPKRGYEEWNLVSQVGQAIASDVYLFVVKDLNNGNVQVGKFVVIK</sequence>
<evidence type="ECO:0008006" key="6">
    <source>
        <dbReference type="Google" id="ProtNLM"/>
    </source>
</evidence>
<keyword evidence="4" id="KW-1185">Reference proteome</keyword>
<dbReference type="AlphaFoldDB" id="H1XX04"/>
<dbReference type="Proteomes" id="UP000183868">
    <property type="component" value="Chromosome"/>
</dbReference>
<dbReference type="KEGG" id="caby:Cabys_2812"/>
<feature type="signal peptide" evidence="1">
    <location>
        <begin position="1"/>
        <end position="21"/>
    </location>
</feature>
<proteinExistence type="predicted"/>
<dbReference type="Gene3D" id="2.60.40.10">
    <property type="entry name" value="Immunoglobulins"/>
    <property type="match status" value="1"/>
</dbReference>
<gene>
    <name evidence="2" type="ORF">Cabys_2812</name>
    <name evidence="3" type="ORF">Calab_0037</name>
</gene>
<reference evidence="2 5" key="2">
    <citation type="submission" date="2016-11" db="EMBL/GenBank/DDBJ databases">
        <title>Genomic analysis of Caldithrix abyssi and proposal of a novel bacterial phylum Caldithrichaeota.</title>
        <authorList>
            <person name="Kublanov I."/>
            <person name="Sigalova O."/>
            <person name="Gavrilov S."/>
            <person name="Lebedinsky A."/>
            <person name="Ivanova N."/>
            <person name="Daum C."/>
            <person name="Reddy T."/>
            <person name="Klenk H.P."/>
            <person name="Goker M."/>
            <person name="Reva O."/>
            <person name="Miroshnichenko M."/>
            <person name="Kyprides N."/>
            <person name="Woyke T."/>
            <person name="Gelfand M."/>
        </authorList>
    </citation>
    <scope>NUCLEOTIDE SEQUENCE [LARGE SCALE GENOMIC DNA]</scope>
    <source>
        <strain evidence="2 5">LF13</strain>
    </source>
</reference>
<dbReference type="Proteomes" id="UP000004671">
    <property type="component" value="Chromosome"/>
</dbReference>
<name>H1XX04_CALAY</name>
<dbReference type="InterPro" id="IPR013783">
    <property type="entry name" value="Ig-like_fold"/>
</dbReference>
<evidence type="ECO:0000256" key="1">
    <source>
        <dbReference type="SAM" id="SignalP"/>
    </source>
</evidence>
<evidence type="ECO:0000313" key="4">
    <source>
        <dbReference type="Proteomes" id="UP000004671"/>
    </source>
</evidence>
<evidence type="ECO:0000313" key="2">
    <source>
        <dbReference type="EMBL" id="APF19560.1"/>
    </source>
</evidence>
<dbReference type="RefSeq" id="WP_006926548.1">
    <property type="nucleotide sequence ID" value="NZ_CM001402.1"/>
</dbReference>
<feature type="chain" id="PRO_5010834667" description="Fibronectin type-III domain-containing protein" evidence="1">
    <location>
        <begin position="22"/>
        <end position="590"/>
    </location>
</feature>
<protein>
    <recommendedName>
        <fullName evidence="6">Fibronectin type-III domain-containing protein</fullName>
    </recommendedName>
</protein>